<dbReference type="EMBL" id="JABFUD020000012">
    <property type="protein sequence ID" value="KAI5072272.1"/>
    <property type="molecule type" value="Genomic_DNA"/>
</dbReference>
<organism evidence="1 2">
    <name type="scientific">Adiantum capillus-veneris</name>
    <name type="common">Maidenhair fern</name>
    <dbReference type="NCBI Taxonomy" id="13818"/>
    <lineage>
        <taxon>Eukaryota</taxon>
        <taxon>Viridiplantae</taxon>
        <taxon>Streptophyta</taxon>
        <taxon>Embryophyta</taxon>
        <taxon>Tracheophyta</taxon>
        <taxon>Polypodiopsida</taxon>
        <taxon>Polypodiidae</taxon>
        <taxon>Polypodiales</taxon>
        <taxon>Pteridineae</taxon>
        <taxon>Pteridaceae</taxon>
        <taxon>Vittarioideae</taxon>
        <taxon>Adiantum</taxon>
    </lineage>
</organism>
<keyword evidence="2" id="KW-1185">Reference proteome</keyword>
<name>A0A9D4UR26_ADICA</name>
<protein>
    <submittedName>
        <fullName evidence="1">Uncharacterized protein</fullName>
    </submittedName>
</protein>
<reference evidence="1" key="1">
    <citation type="submission" date="2021-01" db="EMBL/GenBank/DDBJ databases">
        <title>Adiantum capillus-veneris genome.</title>
        <authorList>
            <person name="Fang Y."/>
            <person name="Liao Q."/>
        </authorList>
    </citation>
    <scope>NUCLEOTIDE SEQUENCE</scope>
    <source>
        <strain evidence="1">H3</strain>
        <tissue evidence="1">Leaf</tissue>
    </source>
</reference>
<comment type="caution">
    <text evidence="1">The sequence shown here is derived from an EMBL/GenBank/DDBJ whole genome shotgun (WGS) entry which is preliminary data.</text>
</comment>
<evidence type="ECO:0000313" key="2">
    <source>
        <dbReference type="Proteomes" id="UP000886520"/>
    </source>
</evidence>
<evidence type="ECO:0000313" key="1">
    <source>
        <dbReference type="EMBL" id="KAI5072272.1"/>
    </source>
</evidence>
<dbReference type="Proteomes" id="UP000886520">
    <property type="component" value="Chromosome 12"/>
</dbReference>
<proteinExistence type="predicted"/>
<gene>
    <name evidence="1" type="ORF">GOP47_0012378</name>
</gene>
<dbReference type="AlphaFoldDB" id="A0A9D4UR26"/>
<sequence>MEMLPARGSHSFGAIGRAPKHLPAPSRPLAAIQYSGRCQPPVTQGDNLSNPFNADYYVYDKWFYLLLIKIGAPNERHWRNETRLHVHNPRGKVNWEETDTHIHIFDDNIDDWQNVSHCVHHLWELNDFAAANSSSAGWTKRQAMKRHFTVKDKTVRVVVRTNWINNYQCEVSISLLHSVAPLVEYKGNCADLQCAIYLFTAWAWFSKEPGYGVIDATRGRVSRGSKFIYTAQLAHLHKALSTREYELRVCQHEDHGFYVA</sequence>
<accession>A0A9D4UR26</accession>